<proteinExistence type="predicted"/>
<evidence type="ECO:0000313" key="2">
    <source>
        <dbReference type="Proteomes" id="UP001501237"/>
    </source>
</evidence>
<accession>A0ABP6QFS0</accession>
<dbReference type="Pfam" id="PF13692">
    <property type="entry name" value="Glyco_trans_1_4"/>
    <property type="match status" value="1"/>
</dbReference>
<dbReference type="Gene3D" id="3.40.50.2000">
    <property type="entry name" value="Glycogen Phosphorylase B"/>
    <property type="match status" value="2"/>
</dbReference>
<dbReference type="RefSeq" id="WP_344834042.1">
    <property type="nucleotide sequence ID" value="NZ_BAAAUV010000017.1"/>
</dbReference>
<dbReference type="SUPFAM" id="SSF53756">
    <property type="entry name" value="UDP-Glycosyltransferase/glycogen phosphorylase"/>
    <property type="match status" value="1"/>
</dbReference>
<keyword evidence="2" id="KW-1185">Reference proteome</keyword>
<protein>
    <recommendedName>
        <fullName evidence="3">Glycosyltransferase involved in cell wall biosynthesis</fullName>
    </recommendedName>
</protein>
<dbReference type="PANTHER" id="PTHR12526">
    <property type="entry name" value="GLYCOSYLTRANSFERASE"/>
    <property type="match status" value="1"/>
</dbReference>
<evidence type="ECO:0008006" key="3">
    <source>
        <dbReference type="Google" id="ProtNLM"/>
    </source>
</evidence>
<evidence type="ECO:0000313" key="1">
    <source>
        <dbReference type="EMBL" id="GAA3227270.1"/>
    </source>
</evidence>
<name>A0ABP6QFS0_9ACTN</name>
<sequence length="382" mass="41800">MRITYMLHCAEGIGGTIRTVFTQAGQLAAAGHDVEIMGVFRRRERHQLPLSPDVPLHRLVDARKGAVPPDPAPGSEIPAGETGSAVYTRGTERIVADYMASFDRDVLVTTRPALNLLSARYGSRAAVRVGQEHWNLHGHRPDVTAAILADYHRLDLVAALTAHDAAAYTEALPGTRIVLMPNPLPTLDVPRADPDSRIVVAAGGFRRFKGFDLLIRSFEQVALRHPGWRLRIYGGGYDQGPALRRQINKRHLYNHVHLMGQTTTLDREYAKASVFALSSRAEGFGMVLLEAMSQGLAVASFDCPHGPADIVTHGRDGLLVPPRDVEAMAGTLCRLIEDRALRVRLGDAAVEAARAYGPGAIARRWEGLFEELLSERRATLRA</sequence>
<reference evidence="2" key="1">
    <citation type="journal article" date="2019" name="Int. J. Syst. Evol. Microbiol.">
        <title>The Global Catalogue of Microorganisms (GCM) 10K type strain sequencing project: providing services to taxonomists for standard genome sequencing and annotation.</title>
        <authorList>
            <consortium name="The Broad Institute Genomics Platform"/>
            <consortium name="The Broad Institute Genome Sequencing Center for Infectious Disease"/>
            <person name="Wu L."/>
            <person name="Ma J."/>
        </authorList>
    </citation>
    <scope>NUCLEOTIDE SEQUENCE [LARGE SCALE GENOMIC DNA]</scope>
    <source>
        <strain evidence="2">JCM 9377</strain>
    </source>
</reference>
<dbReference type="EMBL" id="BAAAUV010000017">
    <property type="protein sequence ID" value="GAA3227270.1"/>
    <property type="molecule type" value="Genomic_DNA"/>
</dbReference>
<dbReference type="Proteomes" id="UP001501237">
    <property type="component" value="Unassembled WGS sequence"/>
</dbReference>
<comment type="caution">
    <text evidence="1">The sequence shown here is derived from an EMBL/GenBank/DDBJ whole genome shotgun (WGS) entry which is preliminary data.</text>
</comment>
<gene>
    <name evidence="1" type="ORF">GCM10010468_55970</name>
</gene>
<organism evidence="1 2">
    <name type="scientific">Actinocorallia longicatena</name>
    <dbReference type="NCBI Taxonomy" id="111803"/>
    <lineage>
        <taxon>Bacteria</taxon>
        <taxon>Bacillati</taxon>
        <taxon>Actinomycetota</taxon>
        <taxon>Actinomycetes</taxon>
        <taxon>Streptosporangiales</taxon>
        <taxon>Thermomonosporaceae</taxon>
        <taxon>Actinocorallia</taxon>
    </lineage>
</organism>